<dbReference type="AlphaFoldDB" id="A0A7D7WGK5"/>
<protein>
    <recommendedName>
        <fullName evidence="3">Type IV toxin-antitoxin system AbiEi family antitoxin domain-containing protein</fullName>
    </recommendedName>
</protein>
<dbReference type="RefSeq" id="WP_182253024.1">
    <property type="nucleotide sequence ID" value="NZ_CP043732.1"/>
</dbReference>
<accession>A0A7D7WGK5</accession>
<dbReference type="Proteomes" id="UP000515708">
    <property type="component" value="Chromosome"/>
</dbReference>
<organism evidence="1 2">
    <name type="scientific">Microbacterium esteraromaticum</name>
    <dbReference type="NCBI Taxonomy" id="57043"/>
    <lineage>
        <taxon>Bacteria</taxon>
        <taxon>Bacillati</taxon>
        <taxon>Actinomycetota</taxon>
        <taxon>Actinomycetes</taxon>
        <taxon>Micrococcales</taxon>
        <taxon>Microbacteriaceae</taxon>
        <taxon>Microbacterium</taxon>
    </lineage>
</organism>
<dbReference type="EMBL" id="CP043732">
    <property type="protein sequence ID" value="QMU98012.1"/>
    <property type="molecule type" value="Genomic_DNA"/>
</dbReference>
<evidence type="ECO:0000313" key="2">
    <source>
        <dbReference type="Proteomes" id="UP000515708"/>
    </source>
</evidence>
<evidence type="ECO:0008006" key="3">
    <source>
        <dbReference type="Google" id="ProtNLM"/>
    </source>
</evidence>
<sequence length="326" mass="35723">MRHRIDIVQARALLRTRQQLLAAGRTVRELRADVAGGRLIRLHRGAYVHAEDWAGLWWEGQHLLKVLAVRAASPGDGPVFSHASAAVLWGLPLYRMGDMPVQIVIDGTRHSRLIAGVVRRDMQLAAGDVDEIDGFRLTSLTRTTFDVARTAAFDTAVACADAGLRHVCVTGQSVAADADAQWRSDAMNLARPGLRGVRQARDVIRFADGRAQLPGESVSRVRLRQLGFSQYELQIPITGAGGNQYWVDFGFPRSRTFGEFDGEGKYVDAALRGASTAQAAVLAEKQREDDIRGVTGWRFARWGYDDIRTPDALGARLAAFGIRPPG</sequence>
<evidence type="ECO:0000313" key="1">
    <source>
        <dbReference type="EMBL" id="QMU98012.1"/>
    </source>
</evidence>
<gene>
    <name evidence="1" type="ORF">FVO59_12985</name>
</gene>
<name>A0A7D7WGK5_9MICO</name>
<proteinExistence type="predicted"/>
<reference evidence="1 2" key="1">
    <citation type="journal article" date="2020" name="Front. Microbiol.">
        <title>Design of Bacterial Strain-Specific qPCR Assays Using NGS Data and Publicly Available Resources and Its Application to Track Biocontrol Strains.</title>
        <authorList>
            <person name="Hernandez I."/>
            <person name="Sant C."/>
            <person name="Martinez R."/>
            <person name="Fernandez C."/>
        </authorList>
    </citation>
    <scope>NUCLEOTIDE SEQUENCE [LARGE SCALE GENOMIC DNA]</scope>
    <source>
        <strain evidence="1 2">B24</strain>
    </source>
</reference>